<dbReference type="AlphaFoldDB" id="A0A8H9KTX1"/>
<comment type="caution">
    <text evidence="2">The sequence shown here is derived from an EMBL/GenBank/DDBJ whole genome shotgun (WGS) entry which is preliminary data.</text>
</comment>
<comment type="similarity">
    <text evidence="1">Belongs to the CutA family.</text>
</comment>
<dbReference type="GO" id="GO:0010038">
    <property type="term" value="P:response to metal ion"/>
    <property type="evidence" value="ECO:0007669"/>
    <property type="project" value="InterPro"/>
</dbReference>
<dbReference type="InterPro" id="IPR015867">
    <property type="entry name" value="N-reg_PII/ATP_PRibTrfase_C"/>
</dbReference>
<dbReference type="Pfam" id="PF03091">
    <property type="entry name" value="CutA1"/>
    <property type="match status" value="1"/>
</dbReference>
<reference evidence="2" key="2">
    <citation type="submission" date="2020-09" db="EMBL/GenBank/DDBJ databases">
        <authorList>
            <person name="Sun Q."/>
            <person name="Zhou Y."/>
        </authorList>
    </citation>
    <scope>NUCLEOTIDE SEQUENCE</scope>
    <source>
        <strain evidence="2">CGMCC 1.10749</strain>
    </source>
</reference>
<gene>
    <name evidence="2" type="ORF">GCM10011314_16120</name>
</gene>
<protein>
    <submittedName>
        <fullName evidence="2">Divalent ion tolerance protein CutA</fullName>
    </submittedName>
</protein>
<evidence type="ECO:0000256" key="1">
    <source>
        <dbReference type="ARBA" id="ARBA00010169"/>
    </source>
</evidence>
<evidence type="ECO:0000313" key="3">
    <source>
        <dbReference type="Proteomes" id="UP000628079"/>
    </source>
</evidence>
<dbReference type="SUPFAM" id="SSF54913">
    <property type="entry name" value="GlnB-like"/>
    <property type="match status" value="1"/>
</dbReference>
<dbReference type="Gene3D" id="3.30.70.120">
    <property type="match status" value="1"/>
</dbReference>
<proteinExistence type="inferred from homology"/>
<dbReference type="InterPro" id="IPR011322">
    <property type="entry name" value="N-reg_PII-like_a/b"/>
</dbReference>
<dbReference type="RefSeq" id="WP_198030738.1">
    <property type="nucleotide sequence ID" value="NZ_BMEA01000001.1"/>
</dbReference>
<dbReference type="Proteomes" id="UP000628079">
    <property type="component" value="Unassembled WGS sequence"/>
</dbReference>
<dbReference type="PANTHER" id="PTHR23419:SF8">
    <property type="entry name" value="FI09726P"/>
    <property type="match status" value="1"/>
</dbReference>
<dbReference type="PANTHER" id="PTHR23419">
    <property type="entry name" value="DIVALENT CATION TOLERANCE CUTA-RELATED"/>
    <property type="match status" value="1"/>
</dbReference>
<evidence type="ECO:0000313" key="2">
    <source>
        <dbReference type="EMBL" id="GGB77250.1"/>
    </source>
</evidence>
<dbReference type="EMBL" id="BMEA01000001">
    <property type="protein sequence ID" value="GGB77250.1"/>
    <property type="molecule type" value="Genomic_DNA"/>
</dbReference>
<reference evidence="2" key="1">
    <citation type="journal article" date="2014" name="Int. J. Syst. Evol. Microbiol.">
        <title>Complete genome sequence of Corynebacterium casei LMG S-19264T (=DSM 44701T), isolated from a smear-ripened cheese.</title>
        <authorList>
            <consortium name="US DOE Joint Genome Institute (JGI-PGF)"/>
            <person name="Walter F."/>
            <person name="Albersmeier A."/>
            <person name="Kalinowski J."/>
            <person name="Ruckert C."/>
        </authorList>
    </citation>
    <scope>NUCLEOTIDE SEQUENCE</scope>
    <source>
        <strain evidence="2">CGMCC 1.10749</strain>
    </source>
</reference>
<sequence length="112" mass="12093">MSGGSSLLEVRIAAPADDAPRIARLLVEERLAACAQVLPGMTSTFRWDGEVTTADEHLVLAKTTRSRFDAILDRVGEVHPYETPEIIAVPIVEASAAYAAWLVDEVSATERS</sequence>
<organism evidence="2 3">
    <name type="scientific">Knoellia flava</name>
    <dbReference type="NCBI Taxonomy" id="913969"/>
    <lineage>
        <taxon>Bacteria</taxon>
        <taxon>Bacillati</taxon>
        <taxon>Actinomycetota</taxon>
        <taxon>Actinomycetes</taxon>
        <taxon>Micrococcales</taxon>
        <taxon>Intrasporangiaceae</taxon>
        <taxon>Knoellia</taxon>
    </lineage>
</organism>
<name>A0A8H9KTX1_9MICO</name>
<dbReference type="GO" id="GO:0005507">
    <property type="term" value="F:copper ion binding"/>
    <property type="evidence" value="ECO:0007669"/>
    <property type="project" value="TreeGrafter"/>
</dbReference>
<accession>A0A8H9KTX1</accession>
<dbReference type="InterPro" id="IPR004323">
    <property type="entry name" value="Ion_tolerance_CutA"/>
</dbReference>